<dbReference type="OrthoDB" id="9807384at2"/>
<evidence type="ECO:0000256" key="1">
    <source>
        <dbReference type="SAM" id="Phobius"/>
    </source>
</evidence>
<protein>
    <recommendedName>
        <fullName evidence="5">DUF4381 domain-containing protein</fullName>
    </recommendedName>
</protein>
<dbReference type="AlphaFoldDB" id="A0A4Q1KC48"/>
<keyword evidence="4" id="KW-1185">Reference proteome</keyword>
<dbReference type="Proteomes" id="UP000289857">
    <property type="component" value="Unassembled WGS sequence"/>
</dbReference>
<feature type="signal peptide" evidence="2">
    <location>
        <begin position="1"/>
        <end position="20"/>
    </location>
</feature>
<evidence type="ECO:0000313" key="3">
    <source>
        <dbReference type="EMBL" id="RXR24276.1"/>
    </source>
</evidence>
<dbReference type="RefSeq" id="WP_129460254.1">
    <property type="nucleotide sequence ID" value="NZ_SBKN01000001.1"/>
</dbReference>
<sequence length="555" mass="63788">MKWKGYISLFFLCCGLFVQAQKVTVTVDSLKKKIGAEFKLTLKTEVGPKDKVVFPGGKTFGALEVLESYPVDTVKKNERWELIKKYGLTQFDSGRYTVPKLPVSINKTQVYTDPLELEVADVKVDTLKQKMYEIKGITAVPPVYSFPWLWLSLVILIGIALFIFIKYKKRIPSFNNEETTPLQPIEKATLLLQELDTQNWVEKGEIKQFYSKLTDIVRTYIEEEIEVPAMERTTSELIATLREVTQSKHLKLSSDTLQNLEQVLRQADLVKFAKERPILSEIEADKKRIEKTILTIHEALPEESEVVNELEAWNEQQRELARQKLEKKKRERRILYSSLIAFWVLAVAIGSVFVIYGYENVKDYVLGNPTREMYEGQWIKSAYGDPNVELETPKVLTRVDKDQLPKNTYAVVKDMRMFTSGTLHDPLYVSVSTNYYKTNLDAYYDKNVQGIDYDKVLEGIVKTWEAQGARNILYKSDGDFQLENGIKGTKAYGMMTVENKANGATHRMYYEIYLFNQNGGLQQVAVSYEEGDAYGKKIMARIIDSIKLQIFNLNG</sequence>
<keyword evidence="1" id="KW-1133">Transmembrane helix</keyword>
<evidence type="ECO:0000313" key="4">
    <source>
        <dbReference type="Proteomes" id="UP000289857"/>
    </source>
</evidence>
<keyword evidence="1" id="KW-0472">Membrane</keyword>
<keyword evidence="1" id="KW-0812">Transmembrane</keyword>
<comment type="caution">
    <text evidence="3">The sequence shown here is derived from an EMBL/GenBank/DDBJ whole genome shotgun (WGS) entry which is preliminary data.</text>
</comment>
<keyword evidence="2" id="KW-0732">Signal</keyword>
<evidence type="ECO:0008006" key="5">
    <source>
        <dbReference type="Google" id="ProtNLM"/>
    </source>
</evidence>
<accession>A0A4Q1KC48</accession>
<organism evidence="3 4">
    <name type="scientific">Flavobacterium stagni</name>
    <dbReference type="NCBI Taxonomy" id="2506421"/>
    <lineage>
        <taxon>Bacteria</taxon>
        <taxon>Pseudomonadati</taxon>
        <taxon>Bacteroidota</taxon>
        <taxon>Flavobacteriia</taxon>
        <taxon>Flavobacteriales</taxon>
        <taxon>Flavobacteriaceae</taxon>
        <taxon>Flavobacterium</taxon>
    </lineage>
</organism>
<reference evidence="4" key="1">
    <citation type="submission" date="2019-01" db="EMBL/GenBank/DDBJ databases">
        <title>Cytophagaceae bacterium strain CAR-16.</title>
        <authorList>
            <person name="Chen W.-M."/>
        </authorList>
    </citation>
    <scope>NUCLEOTIDE SEQUENCE [LARGE SCALE GENOMIC DNA]</scope>
    <source>
        <strain evidence="4">WWJ-16</strain>
    </source>
</reference>
<feature type="transmembrane region" description="Helical" evidence="1">
    <location>
        <begin position="148"/>
        <end position="165"/>
    </location>
</feature>
<gene>
    <name evidence="3" type="ORF">EQG61_02205</name>
</gene>
<dbReference type="EMBL" id="SBKN01000001">
    <property type="protein sequence ID" value="RXR24276.1"/>
    <property type="molecule type" value="Genomic_DNA"/>
</dbReference>
<proteinExistence type="predicted"/>
<evidence type="ECO:0000256" key="2">
    <source>
        <dbReference type="SAM" id="SignalP"/>
    </source>
</evidence>
<feature type="chain" id="PRO_5020258551" description="DUF4381 domain-containing protein" evidence="2">
    <location>
        <begin position="21"/>
        <end position="555"/>
    </location>
</feature>
<name>A0A4Q1KC48_9FLAO</name>
<feature type="transmembrane region" description="Helical" evidence="1">
    <location>
        <begin position="334"/>
        <end position="358"/>
    </location>
</feature>